<dbReference type="EMBL" id="KY322437">
    <property type="protein sequence ID" value="AUF82389.1"/>
    <property type="molecule type" value="Genomic_DNA"/>
</dbReference>
<reference evidence="1" key="1">
    <citation type="journal article" date="2018" name="Virology">
        <title>A giant virus infecting green algae encodes key fermentation genes.</title>
        <authorList>
            <person name="Schvarcz C.R."/>
            <person name="Steward G.F."/>
        </authorList>
    </citation>
    <scope>NUCLEOTIDE SEQUENCE [LARGE SCALE GENOMIC DNA]</scope>
</reference>
<accession>A0A2P0VNR6</accession>
<keyword evidence="2" id="KW-1185">Reference proteome</keyword>
<dbReference type="PROSITE" id="PS51257">
    <property type="entry name" value="PROKAR_LIPOPROTEIN"/>
    <property type="match status" value="1"/>
</dbReference>
<protein>
    <recommendedName>
        <fullName evidence="3">Lipoprotein</fullName>
    </recommendedName>
</protein>
<evidence type="ECO:0008006" key="3">
    <source>
        <dbReference type="Google" id="ProtNLM"/>
    </source>
</evidence>
<dbReference type="Proteomes" id="UP000244773">
    <property type="component" value="Segment"/>
</dbReference>
<organism evidence="1">
    <name type="scientific">Tetraselmis virus 1</name>
    <dbReference type="NCBI Taxonomy" id="2060617"/>
    <lineage>
        <taxon>Viruses</taxon>
        <taxon>Varidnaviria</taxon>
        <taxon>Bamfordvirae</taxon>
        <taxon>Nucleocytoviricota</taxon>
        <taxon>Megaviricetes</taxon>
        <taxon>Imitervirales</taxon>
        <taxon>Allomimiviridae</taxon>
        <taxon>Oceanusvirus</taxon>
        <taxon>Oceanusvirus kaneohense</taxon>
    </lineage>
</organism>
<gene>
    <name evidence="1" type="ORF">TetV_297</name>
</gene>
<sequence>MSKTLYFVAIIIGVVTGCKSQDTVSNVYVPGDIETKGSCPNVNKYFSNENFILFPEIRPSVTVNTPKKVTEYCLLTVNIPIPDGKRYGIIMTETIAHAMATMGGNSVRIESSGSWLTEPRVEGVKELILNHGRLTGESLVFNPRVRRLWSNCGEPTTLAVNVTIDVNNFANNNLGQSYGGVQMMMPYNFVVESC</sequence>
<proteinExistence type="predicted"/>
<name>A0A2P0VNR6_9VIRU</name>
<evidence type="ECO:0000313" key="1">
    <source>
        <dbReference type="EMBL" id="AUF82389.1"/>
    </source>
</evidence>
<evidence type="ECO:0000313" key="2">
    <source>
        <dbReference type="Proteomes" id="UP000244773"/>
    </source>
</evidence>